<sequence>MAMSCAATCNKSGRWIQESSSGTGRVEEQLGRSGLANQAHGRSGMANRQPTAESSDQPRRCCLRYEVASTAREFNLSRKAPVAEAIIHGLETTCMMSGEGSEGCGRHYYTTE</sequence>
<reference evidence="2 3" key="1">
    <citation type="submission" date="2020-05" db="EMBL/GenBank/DDBJ databases">
        <title>WGS assembly of Panicum virgatum.</title>
        <authorList>
            <person name="Lovell J.T."/>
            <person name="Jenkins J."/>
            <person name="Shu S."/>
            <person name="Juenger T.E."/>
            <person name="Schmutz J."/>
        </authorList>
    </citation>
    <scope>NUCLEOTIDE SEQUENCE [LARGE SCALE GENOMIC DNA]</scope>
    <source>
        <strain evidence="3">cv. AP13</strain>
    </source>
</reference>
<dbReference type="Proteomes" id="UP000823388">
    <property type="component" value="Chromosome 9K"/>
</dbReference>
<feature type="region of interest" description="Disordered" evidence="1">
    <location>
        <begin position="15"/>
        <end position="57"/>
    </location>
</feature>
<gene>
    <name evidence="2" type="ORF">PVAP13_9KG019320</name>
</gene>
<dbReference type="EMBL" id="CM029053">
    <property type="protein sequence ID" value="KAG2544490.1"/>
    <property type="molecule type" value="Genomic_DNA"/>
</dbReference>
<accession>A0A8T0N4T2</accession>
<dbReference type="AlphaFoldDB" id="A0A8T0N4T2"/>
<organism evidence="2 3">
    <name type="scientific">Panicum virgatum</name>
    <name type="common">Blackwell switchgrass</name>
    <dbReference type="NCBI Taxonomy" id="38727"/>
    <lineage>
        <taxon>Eukaryota</taxon>
        <taxon>Viridiplantae</taxon>
        <taxon>Streptophyta</taxon>
        <taxon>Embryophyta</taxon>
        <taxon>Tracheophyta</taxon>
        <taxon>Spermatophyta</taxon>
        <taxon>Magnoliopsida</taxon>
        <taxon>Liliopsida</taxon>
        <taxon>Poales</taxon>
        <taxon>Poaceae</taxon>
        <taxon>PACMAD clade</taxon>
        <taxon>Panicoideae</taxon>
        <taxon>Panicodae</taxon>
        <taxon>Paniceae</taxon>
        <taxon>Panicinae</taxon>
        <taxon>Panicum</taxon>
        <taxon>Panicum sect. Hiantes</taxon>
    </lineage>
</organism>
<evidence type="ECO:0000256" key="1">
    <source>
        <dbReference type="SAM" id="MobiDB-lite"/>
    </source>
</evidence>
<proteinExistence type="predicted"/>
<comment type="caution">
    <text evidence="2">The sequence shown here is derived from an EMBL/GenBank/DDBJ whole genome shotgun (WGS) entry which is preliminary data.</text>
</comment>
<feature type="compositionally biased region" description="Polar residues" evidence="1">
    <location>
        <begin position="46"/>
        <end position="55"/>
    </location>
</feature>
<name>A0A8T0N4T2_PANVG</name>
<evidence type="ECO:0000313" key="3">
    <source>
        <dbReference type="Proteomes" id="UP000823388"/>
    </source>
</evidence>
<protein>
    <submittedName>
        <fullName evidence="2">Uncharacterized protein</fullName>
    </submittedName>
</protein>
<evidence type="ECO:0000313" key="2">
    <source>
        <dbReference type="EMBL" id="KAG2544490.1"/>
    </source>
</evidence>
<keyword evidence="3" id="KW-1185">Reference proteome</keyword>